<accession>A0A8H8XBV1</accession>
<dbReference type="Proteomes" id="UP000643672">
    <property type="component" value="Unassembled WGS sequence"/>
</dbReference>
<gene>
    <name evidence="1" type="ORF">THERMOS_1459</name>
</gene>
<name>A0A8H8XBV1_9GAMM</name>
<dbReference type="EMBL" id="CAESAQ020000076">
    <property type="protein sequence ID" value="CAB5501832.1"/>
    <property type="molecule type" value="Genomic_DNA"/>
</dbReference>
<reference evidence="1 2" key="1">
    <citation type="submission" date="2020-05" db="EMBL/GenBank/DDBJ databases">
        <authorList>
            <person name="Petersen J."/>
            <person name="Sayavedra L."/>
        </authorList>
    </citation>
    <scope>NUCLEOTIDE SEQUENCE [LARGE SCALE GENOMIC DNA]</scope>
    <source>
        <strain evidence="1">B thermophilus SOXS</strain>
    </source>
</reference>
<evidence type="ECO:0000313" key="2">
    <source>
        <dbReference type="Proteomes" id="UP000643672"/>
    </source>
</evidence>
<proteinExistence type="predicted"/>
<organism evidence="1 2">
    <name type="scientific">Bathymodiolus thermophilus thioautotrophic gill symbiont</name>
    <dbReference type="NCBI Taxonomy" id="2360"/>
    <lineage>
        <taxon>Bacteria</taxon>
        <taxon>Pseudomonadati</taxon>
        <taxon>Pseudomonadota</taxon>
        <taxon>Gammaproteobacteria</taxon>
        <taxon>sulfur-oxidizing symbionts</taxon>
    </lineage>
</organism>
<comment type="caution">
    <text evidence="1">The sequence shown here is derived from an EMBL/GenBank/DDBJ whole genome shotgun (WGS) entry which is preliminary data.</text>
</comment>
<dbReference type="AlphaFoldDB" id="A0A8H8XBV1"/>
<protein>
    <submittedName>
        <fullName evidence="1">Uncharacterized protein</fullName>
    </submittedName>
</protein>
<keyword evidence="2" id="KW-1185">Reference proteome</keyword>
<evidence type="ECO:0000313" key="1">
    <source>
        <dbReference type="EMBL" id="CAB5501832.1"/>
    </source>
</evidence>
<sequence>MQRSRFVSCFFVQYQIQLKKCIQSRNYAIKQTPILYFFIYLSRLPHTQHHPIKIKKKTNSKAN</sequence>